<dbReference type="AlphaFoldDB" id="A0A7R9F5S1"/>
<dbReference type="EMBL" id="OD568969">
    <property type="protein sequence ID" value="CAD7447521.1"/>
    <property type="molecule type" value="Genomic_DNA"/>
</dbReference>
<gene>
    <name evidence="2" type="ORF">TBIB3V08_LOCUS9833</name>
</gene>
<feature type="region of interest" description="Disordered" evidence="1">
    <location>
        <begin position="1"/>
        <end position="24"/>
    </location>
</feature>
<name>A0A7R9F5S1_9NEOP</name>
<protein>
    <submittedName>
        <fullName evidence="2">Uncharacterized protein</fullName>
    </submittedName>
</protein>
<reference evidence="2" key="1">
    <citation type="submission" date="2020-11" db="EMBL/GenBank/DDBJ databases">
        <authorList>
            <person name="Tran Van P."/>
        </authorList>
    </citation>
    <scope>NUCLEOTIDE SEQUENCE</scope>
</reference>
<evidence type="ECO:0000256" key="1">
    <source>
        <dbReference type="SAM" id="MobiDB-lite"/>
    </source>
</evidence>
<proteinExistence type="predicted"/>
<sequence length="593" mass="69095">MSRPGNDKSWRHRITPDLPRRGADDKLSKLSQKEIYNCHMESLRLVGDASDTNLSDIRQWAEHTNLAEEGGAKKGKSRFHWRRCRLVDRWCDVYISWQEELTGVGGSRHLRDTFLSLLQPSPNLKVWAKLNRQFEHAIGSEVVVKLLHSSEPLPNVGRASSPLGHERFCSNHQYMWSVPTLSIDWTSSIESIARNSEGGGRRVEIYCAKSESRPGTMKQVKELFPVRSYLCQGWPSVNPREQDVEGPRALREHFRSGRYLKQDDPLLDEEVFYFEHHTLWNKDNHIIQSGTKTTTSYTLEQRQHHTIWNKDNHIIQSGTNTTTSYNLEQRQPHHTFWNKDNHIIHSGTKTTTSYTLEQRQPHYKDNHIIHSGTKTTTSYTLEQRQPQHTLWNKDNHIIHSGTKTPKSYTLEQRQPHQTLWDKDNHIIHSGTKTTPSYTLEQRLPHHTIWNKDNYIIHSGTKTTTSYILEQRQPHHTLWNKDYHITQFGTKTTTSYTLEQRQPHHTLWNKDNHIIHSGTKTTTSYTLEQRQPHHTIWNKDNHIILNKDNHIIHSGTKTTTSYTLEQRQPVGTDKIYLRSNGSGTGVKLSIVKTK</sequence>
<evidence type="ECO:0000313" key="2">
    <source>
        <dbReference type="EMBL" id="CAD7447521.1"/>
    </source>
</evidence>
<organism evidence="2">
    <name type="scientific">Timema bartmani</name>
    <dbReference type="NCBI Taxonomy" id="61472"/>
    <lineage>
        <taxon>Eukaryota</taxon>
        <taxon>Metazoa</taxon>
        <taxon>Ecdysozoa</taxon>
        <taxon>Arthropoda</taxon>
        <taxon>Hexapoda</taxon>
        <taxon>Insecta</taxon>
        <taxon>Pterygota</taxon>
        <taxon>Neoptera</taxon>
        <taxon>Polyneoptera</taxon>
        <taxon>Phasmatodea</taxon>
        <taxon>Timematodea</taxon>
        <taxon>Timematoidea</taxon>
        <taxon>Timematidae</taxon>
        <taxon>Timema</taxon>
    </lineage>
</organism>
<accession>A0A7R9F5S1</accession>